<evidence type="ECO:0000313" key="2">
    <source>
        <dbReference type="EMBL" id="KAH1066738.1"/>
    </source>
</evidence>
<organism evidence="2 3">
    <name type="scientific">Gossypium stocksii</name>
    <dbReference type="NCBI Taxonomy" id="47602"/>
    <lineage>
        <taxon>Eukaryota</taxon>
        <taxon>Viridiplantae</taxon>
        <taxon>Streptophyta</taxon>
        <taxon>Embryophyta</taxon>
        <taxon>Tracheophyta</taxon>
        <taxon>Spermatophyta</taxon>
        <taxon>Magnoliopsida</taxon>
        <taxon>eudicotyledons</taxon>
        <taxon>Gunneridae</taxon>
        <taxon>Pentapetalae</taxon>
        <taxon>rosids</taxon>
        <taxon>malvids</taxon>
        <taxon>Malvales</taxon>
        <taxon>Malvaceae</taxon>
        <taxon>Malvoideae</taxon>
        <taxon>Gossypium</taxon>
    </lineage>
</organism>
<accession>A0A9D3V1Y2</accession>
<evidence type="ECO:0000313" key="3">
    <source>
        <dbReference type="Proteomes" id="UP000828251"/>
    </source>
</evidence>
<gene>
    <name evidence="2" type="ORF">J1N35_031725</name>
</gene>
<sequence length="142" mass="15574">MSCRVLGCPLVHLDYDDFQFFCRTNAVIESNCFADALAKGGVDGSNIFMFLLLCLCWLDVIALLVAMWAAVPAYGRANNNVMKLKGCCNSCNVVVMKTLVGQKLKAVNKADVYGVFPGEDGGLNFCILEKWQAQLNLIANMH</sequence>
<dbReference type="OrthoDB" id="10326419at2759"/>
<reference evidence="2 3" key="1">
    <citation type="journal article" date="2021" name="Plant Biotechnol. J.">
        <title>Multi-omics assisted identification of the key and species-specific regulatory components of drought-tolerant mechanisms in Gossypium stocksii.</title>
        <authorList>
            <person name="Yu D."/>
            <person name="Ke L."/>
            <person name="Zhang D."/>
            <person name="Wu Y."/>
            <person name="Sun Y."/>
            <person name="Mei J."/>
            <person name="Sun J."/>
            <person name="Sun Y."/>
        </authorList>
    </citation>
    <scope>NUCLEOTIDE SEQUENCE [LARGE SCALE GENOMIC DNA]</scope>
    <source>
        <strain evidence="3">cv. E1</strain>
        <tissue evidence="2">Leaf</tissue>
    </source>
</reference>
<protein>
    <submittedName>
        <fullName evidence="2">Uncharacterized protein</fullName>
    </submittedName>
</protein>
<keyword evidence="1" id="KW-0812">Transmembrane</keyword>
<proteinExistence type="predicted"/>
<dbReference type="AlphaFoldDB" id="A0A9D3V1Y2"/>
<comment type="caution">
    <text evidence="2">The sequence shown here is derived from an EMBL/GenBank/DDBJ whole genome shotgun (WGS) entry which is preliminary data.</text>
</comment>
<dbReference type="EMBL" id="JAIQCV010000009">
    <property type="protein sequence ID" value="KAH1066738.1"/>
    <property type="molecule type" value="Genomic_DNA"/>
</dbReference>
<keyword evidence="3" id="KW-1185">Reference proteome</keyword>
<keyword evidence="1" id="KW-0472">Membrane</keyword>
<evidence type="ECO:0000256" key="1">
    <source>
        <dbReference type="SAM" id="Phobius"/>
    </source>
</evidence>
<keyword evidence="1" id="KW-1133">Transmembrane helix</keyword>
<name>A0A9D3V1Y2_9ROSI</name>
<feature type="transmembrane region" description="Helical" evidence="1">
    <location>
        <begin position="47"/>
        <end position="75"/>
    </location>
</feature>
<dbReference type="Proteomes" id="UP000828251">
    <property type="component" value="Unassembled WGS sequence"/>
</dbReference>